<dbReference type="EMBL" id="AP021861">
    <property type="protein sequence ID" value="BBO30834.1"/>
    <property type="molecule type" value="Genomic_DNA"/>
</dbReference>
<reference evidence="2" key="1">
    <citation type="submission" date="2019-10" db="EMBL/GenBank/DDBJ databases">
        <title>Lacipirellula parvula gen. nov., sp. nov., representing a lineage of planctomycetes widespread in freshwater anoxic habitats, and description of the family Lacipirellulaceae.</title>
        <authorList>
            <person name="Dedysh S.N."/>
            <person name="Kulichevskaya I.S."/>
            <person name="Beletsky A.V."/>
            <person name="Rakitin A.L."/>
            <person name="Mardanov A.V."/>
            <person name="Ivanova A.A."/>
            <person name="Saltykova V.X."/>
            <person name="Rijpstra W.I.C."/>
            <person name="Sinninghe Damste J.S."/>
            <person name="Ravin N.V."/>
        </authorList>
    </citation>
    <scope>NUCLEOTIDE SEQUENCE [LARGE SCALE GENOMIC DNA]</scope>
    <source>
        <strain evidence="2">PX69</strain>
    </source>
</reference>
<evidence type="ECO:0000313" key="2">
    <source>
        <dbReference type="Proteomes" id="UP000326837"/>
    </source>
</evidence>
<organism evidence="1 2">
    <name type="scientific">Lacipirellula parvula</name>
    <dbReference type="NCBI Taxonomy" id="2650471"/>
    <lineage>
        <taxon>Bacteria</taxon>
        <taxon>Pseudomonadati</taxon>
        <taxon>Planctomycetota</taxon>
        <taxon>Planctomycetia</taxon>
        <taxon>Pirellulales</taxon>
        <taxon>Lacipirellulaceae</taxon>
        <taxon>Lacipirellula</taxon>
    </lineage>
</organism>
<dbReference type="Proteomes" id="UP000326837">
    <property type="component" value="Chromosome"/>
</dbReference>
<gene>
    <name evidence="1" type="ORF">PLANPX_0446</name>
</gene>
<dbReference type="AlphaFoldDB" id="A0A5K7X2F8"/>
<accession>A0A5K7X2F8</accession>
<proteinExistence type="predicted"/>
<name>A0A5K7X2F8_9BACT</name>
<dbReference type="RefSeq" id="WP_152097095.1">
    <property type="nucleotide sequence ID" value="NZ_AP021861.1"/>
</dbReference>
<keyword evidence="2" id="KW-1185">Reference proteome</keyword>
<protein>
    <submittedName>
        <fullName evidence="1">Uncharacterized protein</fullName>
    </submittedName>
</protein>
<dbReference type="KEGG" id="lpav:PLANPX_0446"/>
<evidence type="ECO:0000313" key="1">
    <source>
        <dbReference type="EMBL" id="BBO30834.1"/>
    </source>
</evidence>
<sequence>MAEPLSLYRAHFEVVSFYLETEGLHSTLRGYVNALPRIPGASLEQVNSDVLADIHRASKESGEFMQLNNDDALWLFRRAYAQMSPGQLIRNAYASYHDLAYWVAEGFITDLQFSNNDGHGEYSGSMSHWPTSLNSEGIRVAFAKNEHAFDDLVAIQGYLKLEAAAAANIAPSMAVELTRDAGISDDDLTPRERNILEAIGVATMQAKELAEKSGYVCNSNFRSTLSGLVKRRHLKKCLDGYGYLRQS</sequence>